<protein>
    <recommendedName>
        <fullName evidence="2">TLDc domain-containing protein</fullName>
    </recommendedName>
</protein>
<feature type="region of interest" description="Disordered" evidence="1">
    <location>
        <begin position="293"/>
        <end position="318"/>
    </location>
</feature>
<dbReference type="Pfam" id="PF07534">
    <property type="entry name" value="TLD"/>
    <property type="match status" value="1"/>
</dbReference>
<sequence>MGSQASKQDTAIETCLADFPDQERAHLLQLFDHLCKDDATIGKEQQLQHAIEHTSIDPQHFNAYFSPLLPLPLLTCFRVTMQLHSVIHQPNEDTSSSVPGSGSNVKGSKSNRRRSTVARSTSVDATSPISKYGWIMTIHRLSKTSIEEQAGLNFMLQTHDKSLQSFVANITRAVMVIWLAGEVESWRDISEEDVEATTEFLLTRHLELEAEKGRNEFEYMGDGDTEATVRAEKEKAAKGWLEAAQKCDSQGQSSSKELSRTAFLNWYQQTVEYQIMFTILIQNLFLRPSILSVPSSSSSSSGNAEAITSSKSPRKRIKMTPEQENRLCLKNYIAPRFKGGIDVAPYYSRLLTVADFFQLRYALPTPIYFKEGEGSGSGSTGLDQTMTESRPCPPLRLLFSSKTSGASFSTLLQKTMYQGPTLVVMKDEDGYIFGAYADQDWEQGPKFYGTDRSFLFTIRPNFRIYRPSRVNNNFQYLDSGTKTLPNGMGFGGQLRYFGLWLASDFQNGQSAAEPLCSTYQSPRLSKQQNFKLDEMEVWQVHPSLIERDEAPKHSAMDAHPDAVALLEMANRKMYAKDVRAPENIYDSD</sequence>
<feature type="domain" description="TLDc" evidence="2">
    <location>
        <begin position="349"/>
        <end position="541"/>
    </location>
</feature>
<evidence type="ECO:0000313" key="3">
    <source>
        <dbReference type="EMBL" id="KAG0255989.1"/>
    </source>
</evidence>
<proteinExistence type="predicted"/>
<dbReference type="InterPro" id="IPR006571">
    <property type="entry name" value="TLDc_dom"/>
</dbReference>
<evidence type="ECO:0000259" key="2">
    <source>
        <dbReference type="PROSITE" id="PS51886"/>
    </source>
</evidence>
<feature type="compositionally biased region" description="Low complexity" evidence="1">
    <location>
        <begin position="293"/>
        <end position="310"/>
    </location>
</feature>
<evidence type="ECO:0000313" key="4">
    <source>
        <dbReference type="Proteomes" id="UP000726737"/>
    </source>
</evidence>
<dbReference type="AlphaFoldDB" id="A0A9P6PZZ9"/>
<dbReference type="PROSITE" id="PS51886">
    <property type="entry name" value="TLDC"/>
    <property type="match status" value="1"/>
</dbReference>
<evidence type="ECO:0000256" key="1">
    <source>
        <dbReference type="SAM" id="MobiDB-lite"/>
    </source>
</evidence>
<dbReference type="Proteomes" id="UP000726737">
    <property type="component" value="Unassembled WGS sequence"/>
</dbReference>
<dbReference type="EMBL" id="JAAAJA010000322">
    <property type="protein sequence ID" value="KAG0255989.1"/>
    <property type="molecule type" value="Genomic_DNA"/>
</dbReference>
<dbReference type="PANTHER" id="PTHR23354">
    <property type="entry name" value="NUCLEOLAR PROTEIN 7/ESTROGEN RECEPTOR COACTIVATOR-RELATED"/>
    <property type="match status" value="1"/>
</dbReference>
<name>A0A9P6PZZ9_9FUNG</name>
<accession>A0A9P6PZZ9</accession>
<dbReference type="SMART" id="SM00584">
    <property type="entry name" value="TLDc"/>
    <property type="match status" value="1"/>
</dbReference>
<reference evidence="3" key="1">
    <citation type="journal article" date="2020" name="Fungal Divers.">
        <title>Resolving the Mortierellaceae phylogeny through synthesis of multi-gene phylogenetics and phylogenomics.</title>
        <authorList>
            <person name="Vandepol N."/>
            <person name="Liber J."/>
            <person name="Desiro A."/>
            <person name="Na H."/>
            <person name="Kennedy M."/>
            <person name="Barry K."/>
            <person name="Grigoriev I.V."/>
            <person name="Miller A.N."/>
            <person name="O'Donnell K."/>
            <person name="Stajich J.E."/>
            <person name="Bonito G."/>
        </authorList>
    </citation>
    <scope>NUCLEOTIDE SEQUENCE</scope>
    <source>
        <strain evidence="3">KOD948</strain>
    </source>
</reference>
<comment type="caution">
    <text evidence="3">The sequence shown here is derived from an EMBL/GenBank/DDBJ whole genome shotgun (WGS) entry which is preliminary data.</text>
</comment>
<keyword evidence="4" id="KW-1185">Reference proteome</keyword>
<feature type="region of interest" description="Disordered" evidence="1">
    <location>
        <begin position="89"/>
        <end position="122"/>
    </location>
</feature>
<feature type="compositionally biased region" description="Low complexity" evidence="1">
    <location>
        <begin position="95"/>
        <end position="108"/>
    </location>
</feature>
<dbReference type="OrthoDB" id="26679at2759"/>
<organism evidence="3 4">
    <name type="scientific">Mortierella polycephala</name>
    <dbReference type="NCBI Taxonomy" id="41804"/>
    <lineage>
        <taxon>Eukaryota</taxon>
        <taxon>Fungi</taxon>
        <taxon>Fungi incertae sedis</taxon>
        <taxon>Mucoromycota</taxon>
        <taxon>Mortierellomycotina</taxon>
        <taxon>Mortierellomycetes</taxon>
        <taxon>Mortierellales</taxon>
        <taxon>Mortierellaceae</taxon>
        <taxon>Mortierella</taxon>
    </lineage>
</organism>
<gene>
    <name evidence="3" type="ORF">BG011_004825</name>
</gene>